<evidence type="ECO:0000313" key="2">
    <source>
        <dbReference type="Proteomes" id="UP001374535"/>
    </source>
</evidence>
<proteinExistence type="predicted"/>
<accession>A0AAQ3RUQ7</accession>
<dbReference type="EMBL" id="CP144695">
    <property type="protein sequence ID" value="WVZ05086.1"/>
    <property type="molecule type" value="Genomic_DNA"/>
</dbReference>
<evidence type="ECO:0000313" key="1">
    <source>
        <dbReference type="EMBL" id="WVZ05086.1"/>
    </source>
</evidence>
<gene>
    <name evidence="1" type="ORF">V8G54_018432</name>
</gene>
<name>A0AAQ3RUQ7_VIGMU</name>
<keyword evidence="2" id="KW-1185">Reference proteome</keyword>
<protein>
    <submittedName>
        <fullName evidence="1">Uncharacterized protein</fullName>
    </submittedName>
</protein>
<reference evidence="1 2" key="1">
    <citation type="journal article" date="2023" name="Life. Sci Alliance">
        <title>Evolutionary insights into 3D genome organization and epigenetic landscape of Vigna mungo.</title>
        <authorList>
            <person name="Junaid A."/>
            <person name="Singh B."/>
            <person name="Bhatia S."/>
        </authorList>
    </citation>
    <scope>NUCLEOTIDE SEQUENCE [LARGE SCALE GENOMIC DNA]</scope>
    <source>
        <strain evidence="1">Urdbean</strain>
    </source>
</reference>
<feature type="non-terminal residue" evidence="1">
    <location>
        <position position="103"/>
    </location>
</feature>
<dbReference type="Proteomes" id="UP001374535">
    <property type="component" value="Chromosome 6"/>
</dbReference>
<dbReference type="AlphaFoldDB" id="A0AAQ3RUQ7"/>
<organism evidence="1 2">
    <name type="scientific">Vigna mungo</name>
    <name type="common">Black gram</name>
    <name type="synonym">Phaseolus mungo</name>
    <dbReference type="NCBI Taxonomy" id="3915"/>
    <lineage>
        <taxon>Eukaryota</taxon>
        <taxon>Viridiplantae</taxon>
        <taxon>Streptophyta</taxon>
        <taxon>Embryophyta</taxon>
        <taxon>Tracheophyta</taxon>
        <taxon>Spermatophyta</taxon>
        <taxon>Magnoliopsida</taxon>
        <taxon>eudicotyledons</taxon>
        <taxon>Gunneridae</taxon>
        <taxon>Pentapetalae</taxon>
        <taxon>rosids</taxon>
        <taxon>fabids</taxon>
        <taxon>Fabales</taxon>
        <taxon>Fabaceae</taxon>
        <taxon>Papilionoideae</taxon>
        <taxon>50 kb inversion clade</taxon>
        <taxon>NPAAA clade</taxon>
        <taxon>indigoferoid/millettioid clade</taxon>
        <taxon>Phaseoleae</taxon>
        <taxon>Vigna</taxon>
    </lineage>
</organism>
<sequence>MAAGLLRFPVFKLEYLSLSSRTLRKWELEMVGSHESKRQSSTEASHREVVPLDLDEAAMLRSPYSQITITHITKGDHARFFISLLVPSKIYSLTDIFSQNSHS</sequence>